<dbReference type="InterPro" id="IPR029064">
    <property type="entry name" value="Ribosomal_eL30-like_sf"/>
</dbReference>
<reference evidence="2" key="1">
    <citation type="journal article" date="2014" name="Genome Biol. Evol.">
        <title>Pangenome evidence for extensive interdomain horizontal transfer affecting lineage core and shell genes in uncultured planktonic thaumarchaeota and euryarchaeota.</title>
        <authorList>
            <person name="Deschamps P."/>
            <person name="Zivanovic Y."/>
            <person name="Moreira D."/>
            <person name="Rodriguez-Valera F."/>
            <person name="Lopez-Garcia P."/>
        </authorList>
    </citation>
    <scope>NUCLEOTIDE SEQUENCE</scope>
</reference>
<dbReference type="GO" id="GO:0032790">
    <property type="term" value="P:ribosome disassembly"/>
    <property type="evidence" value="ECO:0007669"/>
    <property type="project" value="TreeGrafter"/>
</dbReference>
<proteinExistence type="predicted"/>
<name>A0A075I4P6_9ARCH</name>
<dbReference type="SUPFAM" id="SSF55315">
    <property type="entry name" value="L30e-like"/>
    <property type="match status" value="1"/>
</dbReference>
<feature type="domain" description="eRF1" evidence="1">
    <location>
        <begin position="12"/>
        <end position="106"/>
    </location>
</feature>
<gene>
    <name evidence="2" type="primary">DOM34</name>
    <name evidence="2" type="synonym">pelA</name>
    <name evidence="2" type="synonym">PELO</name>
</gene>
<protein>
    <submittedName>
        <fullName evidence="2">ERF1 domain-containing 1 protein (PELO, DOM34, pelA)</fullName>
    </submittedName>
</protein>
<dbReference type="EMBL" id="KF901197">
    <property type="protein sequence ID" value="AIF21752.1"/>
    <property type="molecule type" value="Genomic_DNA"/>
</dbReference>
<dbReference type="GO" id="GO:0070966">
    <property type="term" value="P:nuclear-transcribed mRNA catabolic process, no-go decay"/>
    <property type="evidence" value="ECO:0007669"/>
    <property type="project" value="InterPro"/>
</dbReference>
<dbReference type="PANTHER" id="PTHR10853:SF0">
    <property type="entry name" value="PROTEIN PELOTA HOMOLOG"/>
    <property type="match status" value="1"/>
</dbReference>
<dbReference type="PANTHER" id="PTHR10853">
    <property type="entry name" value="PELOTA"/>
    <property type="match status" value="1"/>
</dbReference>
<evidence type="ECO:0000313" key="2">
    <source>
        <dbReference type="EMBL" id="AIF21752.1"/>
    </source>
</evidence>
<organism evidence="2">
    <name type="scientific">uncultured marine thaumarchaeote SAT1000_06_A07</name>
    <dbReference type="NCBI Taxonomy" id="1456360"/>
    <lineage>
        <taxon>Archaea</taxon>
        <taxon>Nitrososphaerota</taxon>
        <taxon>environmental samples</taxon>
    </lineage>
</organism>
<dbReference type="InterPro" id="IPR004405">
    <property type="entry name" value="TF_pelota"/>
</dbReference>
<dbReference type="GO" id="GO:0005737">
    <property type="term" value="C:cytoplasm"/>
    <property type="evidence" value="ECO:0007669"/>
    <property type="project" value="TreeGrafter"/>
</dbReference>
<accession>A0A075I4P6</accession>
<dbReference type="Gene3D" id="3.30.1330.30">
    <property type="match status" value="1"/>
</dbReference>
<evidence type="ECO:0000259" key="1">
    <source>
        <dbReference type="Pfam" id="PF03465"/>
    </source>
</evidence>
<dbReference type="GO" id="GO:0070481">
    <property type="term" value="P:nuclear-transcribed mRNA catabolic process, non-stop decay"/>
    <property type="evidence" value="ECO:0007669"/>
    <property type="project" value="InterPro"/>
</dbReference>
<dbReference type="GO" id="GO:0070651">
    <property type="term" value="P:nonfunctional rRNA decay"/>
    <property type="evidence" value="ECO:0007669"/>
    <property type="project" value="TreeGrafter"/>
</dbReference>
<dbReference type="InterPro" id="IPR005142">
    <property type="entry name" value="eRF1_3"/>
</dbReference>
<sequence>MKEIISNSKLAKVSDIIDQVMFLANKKSRKFTMGLEETRKANEYGAIDSLIFSEKAIQSNDEQEIINFLNDVEAKGSNVYSVDETTDAGLRVTGLGGIISILRFAVEAS</sequence>
<dbReference type="AlphaFoldDB" id="A0A075I4P6"/>
<dbReference type="Pfam" id="PF03465">
    <property type="entry name" value="eRF1_3"/>
    <property type="match status" value="1"/>
</dbReference>
<dbReference type="GO" id="GO:0071025">
    <property type="term" value="P:RNA surveillance"/>
    <property type="evidence" value="ECO:0007669"/>
    <property type="project" value="InterPro"/>
</dbReference>